<keyword evidence="4" id="KW-1185">Reference proteome</keyword>
<keyword evidence="1" id="KW-1133">Transmembrane helix</keyword>
<keyword evidence="1" id="KW-0472">Membrane</keyword>
<dbReference type="RefSeq" id="WP_007921960.1">
    <property type="nucleotide sequence ID" value="NZ_ADVG01000005.1"/>
</dbReference>
<comment type="caution">
    <text evidence="3">The sequence shown here is derived from an EMBL/GenBank/DDBJ whole genome shotgun (WGS) entry which is preliminary data.</text>
</comment>
<name>D6U7G6_KTERA</name>
<keyword evidence="1" id="KW-0812">Transmembrane</keyword>
<reference evidence="3 4" key="1">
    <citation type="journal article" date="2011" name="Stand. Genomic Sci.">
        <title>Non-contiguous finished genome sequence and contextual data of the filamentous soil bacterium Ktedonobacter racemifer type strain (SOSP1-21).</title>
        <authorList>
            <person name="Chang Y.J."/>
            <person name="Land M."/>
            <person name="Hauser L."/>
            <person name="Chertkov O."/>
            <person name="Del Rio T.G."/>
            <person name="Nolan M."/>
            <person name="Copeland A."/>
            <person name="Tice H."/>
            <person name="Cheng J.F."/>
            <person name="Lucas S."/>
            <person name="Han C."/>
            <person name="Goodwin L."/>
            <person name="Pitluck S."/>
            <person name="Ivanova N."/>
            <person name="Ovchinikova G."/>
            <person name="Pati A."/>
            <person name="Chen A."/>
            <person name="Palaniappan K."/>
            <person name="Mavromatis K."/>
            <person name="Liolios K."/>
            <person name="Brettin T."/>
            <person name="Fiebig A."/>
            <person name="Rohde M."/>
            <person name="Abt B."/>
            <person name="Goker M."/>
            <person name="Detter J.C."/>
            <person name="Woyke T."/>
            <person name="Bristow J."/>
            <person name="Eisen J.A."/>
            <person name="Markowitz V."/>
            <person name="Hugenholtz P."/>
            <person name="Kyrpides N.C."/>
            <person name="Klenk H.P."/>
            <person name="Lapidus A."/>
        </authorList>
    </citation>
    <scope>NUCLEOTIDE SEQUENCE [LARGE SCALE GENOMIC DNA]</scope>
    <source>
        <strain evidence="4">DSM 44963</strain>
    </source>
</reference>
<gene>
    <name evidence="3" type="ORF">Krac_0340</name>
</gene>
<dbReference type="AlphaFoldDB" id="D6U7G6"/>
<dbReference type="Proteomes" id="UP000004508">
    <property type="component" value="Unassembled WGS sequence"/>
</dbReference>
<feature type="transmembrane region" description="Helical" evidence="1">
    <location>
        <begin position="105"/>
        <end position="124"/>
    </location>
</feature>
<dbReference type="Pfam" id="PF07885">
    <property type="entry name" value="Ion_trans_2"/>
    <property type="match status" value="1"/>
</dbReference>
<evidence type="ECO:0000313" key="4">
    <source>
        <dbReference type="Proteomes" id="UP000004508"/>
    </source>
</evidence>
<dbReference type="SUPFAM" id="SSF81324">
    <property type="entry name" value="Voltage-gated potassium channels"/>
    <property type="match status" value="1"/>
</dbReference>
<dbReference type="InParanoid" id="D6U7G6"/>
<protein>
    <submittedName>
        <fullName evidence="3">Ion transport 2 domain protein</fullName>
    </submittedName>
</protein>
<feature type="domain" description="Potassium channel" evidence="2">
    <location>
        <begin position="90"/>
        <end position="156"/>
    </location>
</feature>
<organism evidence="3 4">
    <name type="scientific">Ktedonobacter racemifer DSM 44963</name>
    <dbReference type="NCBI Taxonomy" id="485913"/>
    <lineage>
        <taxon>Bacteria</taxon>
        <taxon>Bacillati</taxon>
        <taxon>Chloroflexota</taxon>
        <taxon>Ktedonobacteria</taxon>
        <taxon>Ktedonobacterales</taxon>
        <taxon>Ktedonobacteraceae</taxon>
        <taxon>Ktedonobacter</taxon>
    </lineage>
</organism>
<dbReference type="OrthoDB" id="9785126at2"/>
<evidence type="ECO:0000259" key="2">
    <source>
        <dbReference type="Pfam" id="PF07885"/>
    </source>
</evidence>
<dbReference type="InterPro" id="IPR013099">
    <property type="entry name" value="K_chnl_dom"/>
</dbReference>
<accession>D6U7G6</accession>
<sequence>MHILAIVLGLLLLSIILLDSFETMVLPRRVKRRIKLSHLWHNVLWKCWSLGARAVRSRAWREVYLSYFGPLLLLLTLALWAIGLILAFALIQWGFTDPLRAPETATTFGTYIYLSGTTFFTLGLGDVTPFGTLARILTVAEAGIGFGFLALIIGYVPVVYQAFSRREDQIALLDVHAGSPPTAVSRRIALQ</sequence>
<feature type="transmembrane region" description="Helical" evidence="1">
    <location>
        <begin position="67"/>
        <end position="93"/>
    </location>
</feature>
<proteinExistence type="predicted"/>
<feature type="transmembrane region" description="Helical" evidence="1">
    <location>
        <begin position="136"/>
        <end position="160"/>
    </location>
</feature>
<evidence type="ECO:0000256" key="1">
    <source>
        <dbReference type="SAM" id="Phobius"/>
    </source>
</evidence>
<dbReference type="EMBL" id="ADVG01000005">
    <property type="protein sequence ID" value="EFH79827.1"/>
    <property type="molecule type" value="Genomic_DNA"/>
</dbReference>
<dbReference type="Gene3D" id="1.10.287.70">
    <property type="match status" value="1"/>
</dbReference>
<evidence type="ECO:0000313" key="3">
    <source>
        <dbReference type="EMBL" id="EFH79827.1"/>
    </source>
</evidence>
<dbReference type="STRING" id="485913.Krac_0340"/>